<comment type="similarity">
    <text evidence="2">Belongs to the NOC2 family.</text>
</comment>
<feature type="region of interest" description="Disordered" evidence="4">
    <location>
        <begin position="132"/>
        <end position="160"/>
    </location>
</feature>
<dbReference type="Proteomes" id="UP000662931">
    <property type="component" value="Chromosome 2"/>
</dbReference>
<evidence type="ECO:0000313" key="5">
    <source>
        <dbReference type="EMBL" id="QPG74926.1"/>
    </source>
</evidence>
<feature type="compositionally biased region" description="Acidic residues" evidence="4">
    <location>
        <begin position="91"/>
        <end position="102"/>
    </location>
</feature>
<evidence type="ECO:0000256" key="4">
    <source>
        <dbReference type="SAM" id="MobiDB-lite"/>
    </source>
</evidence>
<dbReference type="GO" id="GO:0005654">
    <property type="term" value="C:nucleoplasm"/>
    <property type="evidence" value="ECO:0007669"/>
    <property type="project" value="TreeGrafter"/>
</dbReference>
<evidence type="ECO:0000256" key="1">
    <source>
        <dbReference type="ARBA" id="ARBA00004123"/>
    </source>
</evidence>
<proteinExistence type="inferred from homology"/>
<dbReference type="PANTHER" id="PTHR12687:SF4">
    <property type="entry name" value="NUCLEOLAR COMPLEX PROTEIN 2 HOMOLOG"/>
    <property type="match status" value="1"/>
</dbReference>
<dbReference type="GO" id="GO:0005730">
    <property type="term" value="C:nucleolus"/>
    <property type="evidence" value="ECO:0007669"/>
    <property type="project" value="TreeGrafter"/>
</dbReference>
<dbReference type="EMBL" id="CP064813">
    <property type="protein sequence ID" value="QPG74926.1"/>
    <property type="molecule type" value="Genomic_DNA"/>
</dbReference>
<evidence type="ECO:0000256" key="3">
    <source>
        <dbReference type="ARBA" id="ARBA00023242"/>
    </source>
</evidence>
<feature type="compositionally biased region" description="Polar residues" evidence="4">
    <location>
        <begin position="47"/>
        <end position="59"/>
    </location>
</feature>
<dbReference type="PANTHER" id="PTHR12687">
    <property type="entry name" value="NUCLEOLAR COMPLEX 2 AND RAD4-RELATED"/>
    <property type="match status" value="1"/>
</dbReference>
<dbReference type="InterPro" id="IPR005343">
    <property type="entry name" value="Noc2"/>
</dbReference>
<protein>
    <recommendedName>
        <fullName evidence="7">Nucleolar complex protein 2</fullName>
    </recommendedName>
</protein>
<feature type="compositionally biased region" description="Basic residues" evidence="4">
    <location>
        <begin position="1"/>
        <end position="17"/>
    </location>
</feature>
<dbReference type="InterPro" id="IPR016024">
    <property type="entry name" value="ARM-type_fold"/>
</dbReference>
<feature type="region of interest" description="Disordered" evidence="4">
    <location>
        <begin position="662"/>
        <end position="700"/>
    </location>
</feature>
<dbReference type="GO" id="GO:0030690">
    <property type="term" value="C:Noc1p-Noc2p complex"/>
    <property type="evidence" value="ECO:0007669"/>
    <property type="project" value="TreeGrafter"/>
</dbReference>
<dbReference type="GO" id="GO:0042273">
    <property type="term" value="P:ribosomal large subunit biogenesis"/>
    <property type="evidence" value="ECO:0007669"/>
    <property type="project" value="TreeGrafter"/>
</dbReference>
<dbReference type="AlphaFoldDB" id="A0A875S0J3"/>
<feature type="compositionally biased region" description="Acidic residues" evidence="4">
    <location>
        <begin position="680"/>
        <end position="693"/>
    </location>
</feature>
<dbReference type="OrthoDB" id="10266662at2759"/>
<reference evidence="5" key="1">
    <citation type="submission" date="2020-10" db="EMBL/GenBank/DDBJ databases">
        <authorList>
            <person name="Roach M.J.R."/>
        </authorList>
    </citation>
    <scope>NUCLEOTIDE SEQUENCE</scope>
    <source>
        <strain evidence="5">CBS 1945</strain>
    </source>
</reference>
<evidence type="ECO:0008006" key="7">
    <source>
        <dbReference type="Google" id="ProtNLM"/>
    </source>
</evidence>
<evidence type="ECO:0000313" key="6">
    <source>
        <dbReference type="Proteomes" id="UP000662931"/>
    </source>
</evidence>
<comment type="subcellular location">
    <subcellularLocation>
        <location evidence="1">Nucleus</location>
    </subcellularLocation>
</comment>
<organism evidence="5 6">
    <name type="scientific">Eeniella nana</name>
    <name type="common">Yeast</name>
    <name type="synonym">Brettanomyces nanus</name>
    <dbReference type="NCBI Taxonomy" id="13502"/>
    <lineage>
        <taxon>Eukaryota</taxon>
        <taxon>Fungi</taxon>
        <taxon>Dikarya</taxon>
        <taxon>Ascomycota</taxon>
        <taxon>Saccharomycotina</taxon>
        <taxon>Pichiomycetes</taxon>
        <taxon>Pichiales</taxon>
        <taxon>Pichiaceae</taxon>
        <taxon>Brettanomyces</taxon>
    </lineage>
</organism>
<name>A0A875S0J3_EENNA</name>
<dbReference type="Pfam" id="PF03715">
    <property type="entry name" value="Noc2"/>
    <property type="match status" value="1"/>
</dbReference>
<feature type="region of interest" description="Disordered" evidence="4">
    <location>
        <begin position="1"/>
        <end position="63"/>
    </location>
</feature>
<keyword evidence="3" id="KW-0539">Nucleus</keyword>
<keyword evidence="6" id="KW-1185">Reference proteome</keyword>
<feature type="compositionally biased region" description="Basic and acidic residues" evidence="4">
    <location>
        <begin position="670"/>
        <end position="679"/>
    </location>
</feature>
<dbReference type="KEGG" id="bnn:FOA43_002264"/>
<feature type="region of interest" description="Disordered" evidence="4">
    <location>
        <begin position="81"/>
        <end position="111"/>
    </location>
</feature>
<dbReference type="GO" id="GO:0030691">
    <property type="term" value="C:Noc2p-Noc3p complex"/>
    <property type="evidence" value="ECO:0007669"/>
    <property type="project" value="TreeGrafter"/>
</dbReference>
<dbReference type="SUPFAM" id="SSF48371">
    <property type="entry name" value="ARM repeat"/>
    <property type="match status" value="1"/>
</dbReference>
<sequence>MAKTGKATKKFNQKHLKHTLEQRKKVKEYKKKIGDKKAKRVSKKAENGQTRSNRTNTNGEIFEDMDVEKFFDKKVELPKPEKKIKKKKEDVEEDDDEESEPEMDQKDIDDLKTEDPEFYKYLEENDKNLLDFEPINPLDAIDDDDDEEEEEAAKNASDDSKDKVAKIKVIDVTMEMVKGWDANLRSEQPKMKEIKQLVVAFKSAVNIDADRGYKYSVSNENVFNHLMVIALKQLPLGIQKLTPYKESKNGVRSLPSGNKKRVNEVSSVLKIHSGSLIELLDGISNTETAALILQSIQELLPYLMSWKKILKLILQGAVNVWSSSEQFDTQIAAFAFLNNAAKEYPKLLLRVELKSCYSSFIKNCRRTNIHTMASINFQKNSLAELFGENQNLGYDVGFGSIRMLAVHLRDSVNNPTKESYKAVYNWQYCHSLDFWSRMLSIQCSAEKPAESVLSHLIYPLVQVTIGTIRLVPSAQFFPLRFYLIRSLIRLSRSTGVFIPLFPLLSEILNSAAFNKHPKNNTINAVDFDSCIKVNKAYIGTRVYQDGLCEQFIELCSEFFVMYCKSIAFPELVTPATIYLRRFRKKSSNPKFNKMLSAFIDKLNANSKFIEEKRATVQYGPNNKQEVAKFLQEISWEKTPLGAYVVTQREVKEARLKILRESFEQAEEEEEHKNLKGKAESDEDDDNDIVLDDAEEKKDEE</sequence>
<evidence type="ECO:0000256" key="2">
    <source>
        <dbReference type="ARBA" id="ARBA00005907"/>
    </source>
</evidence>
<dbReference type="RefSeq" id="XP_038778491.1">
    <property type="nucleotide sequence ID" value="XM_038922563.1"/>
</dbReference>
<gene>
    <name evidence="5" type="ORF">FOA43_002264</name>
</gene>
<accession>A0A875S0J3</accession>
<dbReference type="GeneID" id="62195665"/>
<feature type="compositionally biased region" description="Acidic residues" evidence="4">
    <location>
        <begin position="140"/>
        <end position="151"/>
    </location>
</feature>